<sequence length="134" mass="13781">MKRAAAWLLPLLIFAAGSAAAAWLLIGPPASGDGWAAIGKAAPDEAASARKRVVLAAYAGLTPEESRLLPASPKDSAVSAMTAGPELAQRIGAEHEGRTVHAVRFRVIGPGDAGTLTVYLSQDGKTVLGKERAR</sequence>
<evidence type="ECO:0000313" key="3">
    <source>
        <dbReference type="Proteomes" id="UP000234789"/>
    </source>
</evidence>
<gene>
    <name evidence="2" type="ORF">B8V81_2307</name>
</gene>
<organism evidence="2 3">
    <name type="scientific">Paenibacillus pasadenensis</name>
    <dbReference type="NCBI Taxonomy" id="217090"/>
    <lineage>
        <taxon>Bacteria</taxon>
        <taxon>Bacillati</taxon>
        <taxon>Bacillota</taxon>
        <taxon>Bacilli</taxon>
        <taxon>Bacillales</taxon>
        <taxon>Paenibacillaceae</taxon>
        <taxon>Paenibacillus</taxon>
    </lineage>
</organism>
<feature type="signal peptide" evidence="1">
    <location>
        <begin position="1"/>
        <end position="21"/>
    </location>
</feature>
<comment type="caution">
    <text evidence="2">The sequence shown here is derived from an EMBL/GenBank/DDBJ whole genome shotgun (WGS) entry which is preliminary data.</text>
</comment>
<dbReference type="Proteomes" id="UP000234789">
    <property type="component" value="Unassembled WGS sequence"/>
</dbReference>
<evidence type="ECO:0000313" key="2">
    <source>
        <dbReference type="EMBL" id="PLT43876.1"/>
    </source>
</evidence>
<name>A0A2N5N0M4_9BACL</name>
<keyword evidence="3" id="KW-1185">Reference proteome</keyword>
<evidence type="ECO:0000256" key="1">
    <source>
        <dbReference type="SAM" id="SignalP"/>
    </source>
</evidence>
<keyword evidence="1" id="KW-0732">Signal</keyword>
<accession>A0A2N5N0M4</accession>
<dbReference type="EMBL" id="NFEZ01000004">
    <property type="protein sequence ID" value="PLT43876.1"/>
    <property type="molecule type" value="Genomic_DNA"/>
</dbReference>
<evidence type="ECO:0008006" key="4">
    <source>
        <dbReference type="Google" id="ProtNLM"/>
    </source>
</evidence>
<feature type="chain" id="PRO_5014795012" description="PepSY domain-containing protein" evidence="1">
    <location>
        <begin position="22"/>
        <end position="134"/>
    </location>
</feature>
<dbReference type="RefSeq" id="WP_028599360.1">
    <property type="nucleotide sequence ID" value="NZ_BIMM01000006.1"/>
</dbReference>
<protein>
    <recommendedName>
        <fullName evidence="4">PepSY domain-containing protein</fullName>
    </recommendedName>
</protein>
<reference evidence="2 3" key="1">
    <citation type="submission" date="2017-05" db="EMBL/GenBank/DDBJ databases">
        <title>Functional genome analysis of Paenibacillus pasadenensis strain R16: insights on endophytic life style and antifungal activity.</title>
        <authorList>
            <person name="Passera A."/>
            <person name="Marcolungo L."/>
            <person name="Casati P."/>
            <person name="Brasca M."/>
            <person name="Quaglino F."/>
            <person name="Delledonne M."/>
        </authorList>
    </citation>
    <scope>NUCLEOTIDE SEQUENCE [LARGE SCALE GENOMIC DNA]</scope>
    <source>
        <strain evidence="2 3">R16</strain>
    </source>
</reference>
<proteinExistence type="predicted"/>
<dbReference type="AlphaFoldDB" id="A0A2N5N0M4"/>